<dbReference type="Gene3D" id="2.30.110.20">
    <property type="entry name" value="Hcp1-like"/>
    <property type="match status" value="1"/>
</dbReference>
<dbReference type="InterPro" id="IPR008514">
    <property type="entry name" value="T6SS_Hcp"/>
</dbReference>
<dbReference type="SUPFAM" id="SSF141452">
    <property type="entry name" value="Hcp1-like"/>
    <property type="match status" value="1"/>
</dbReference>
<dbReference type="InterPro" id="IPR052947">
    <property type="entry name" value="T6SS_Hcp1_domain"/>
</dbReference>
<gene>
    <name evidence="1" type="ORF">BS411_04840</name>
</gene>
<dbReference type="EMBL" id="MSAG01000006">
    <property type="protein sequence ID" value="PUX25302.1"/>
    <property type="molecule type" value="Genomic_DNA"/>
</dbReference>
<evidence type="ECO:0000313" key="1">
    <source>
        <dbReference type="EMBL" id="PUX25302.1"/>
    </source>
</evidence>
<name>A0A2T7B8S5_9ENTR</name>
<proteinExistence type="predicted"/>
<dbReference type="NCBIfam" id="TIGR03344">
    <property type="entry name" value="VI_effect_Hcp1"/>
    <property type="match status" value="1"/>
</dbReference>
<dbReference type="PANTHER" id="PTHR34319">
    <property type="entry name" value="MAJOR EXPORTED PROTEIN"/>
    <property type="match status" value="1"/>
</dbReference>
<dbReference type="OrthoDB" id="5674026at2"/>
<comment type="caution">
    <text evidence="1">The sequence shown here is derived from an EMBL/GenBank/DDBJ whole genome shotgun (WGS) entry which is preliminary data.</text>
</comment>
<dbReference type="RefSeq" id="WP_075197689.1">
    <property type="nucleotide sequence ID" value="NZ_CP187984.1"/>
</dbReference>
<dbReference type="AlphaFoldDB" id="A0A2T7B8S5"/>
<organism evidence="1">
    <name type="scientific">Cronobacter turicensis</name>
    <dbReference type="NCBI Taxonomy" id="413502"/>
    <lineage>
        <taxon>Bacteria</taxon>
        <taxon>Pseudomonadati</taxon>
        <taxon>Pseudomonadota</taxon>
        <taxon>Gammaproteobacteria</taxon>
        <taxon>Enterobacterales</taxon>
        <taxon>Enterobacteriaceae</taxon>
        <taxon>Cronobacter</taxon>
    </lineage>
</organism>
<dbReference type="PANTHER" id="PTHR34319:SF6">
    <property type="entry name" value="MAJOR EXPORTED PROTEIN"/>
    <property type="match status" value="1"/>
</dbReference>
<sequence>MAIPAYLWLFDEADQPVNGSVYIHNREGSIEILEFMHSVELPVDHLTSKITSKRIHSDIALLKEIDIASPYLYRAVATGRKFNKAELKFYKINFNGHEEEYFRITVENAIINEITSLMMDDKDPLFGKNNHLEAFYISYEKITWHYIDGNIIHSDNWNKKMEAA</sequence>
<dbReference type="Pfam" id="PF05638">
    <property type="entry name" value="T6SS_HCP"/>
    <property type="match status" value="1"/>
</dbReference>
<dbReference type="InterPro" id="IPR036624">
    <property type="entry name" value="Hcp1-lik_sf"/>
</dbReference>
<accession>A0A2T7B8S5</accession>
<reference evidence="1" key="1">
    <citation type="submission" date="2016-12" db="EMBL/GenBank/DDBJ databases">
        <title>Analysis of the Molecular Diversity Among Cronobacter Species Isolated from Filth Flies Using a Pan Genomic DNA Microarray.</title>
        <authorList>
            <person name="Pava-Ripoll M."/>
            <person name="Tall B."/>
            <person name="Farber J."/>
            <person name="Fanning S."/>
            <person name="Lehner A."/>
            <person name="Stephan R."/>
            <person name="Pagotto F."/>
            <person name="Iverson C."/>
            <person name="Ziobro G."/>
            <person name="Miller A."/>
            <person name="Pearson R."/>
            <person name="Yan Q."/>
            <person name="Kim M."/>
            <person name="Jeong S."/>
            <person name="Park J."/>
            <person name="Jun S."/>
            <person name="Choi H."/>
            <person name="Chung T."/>
            <person name="Yoo Y."/>
            <person name="Park E."/>
            <person name="Hwang S."/>
            <person name="Lee B."/>
            <person name="Sathyamoorthy V."/>
            <person name="Carter L."/>
            <person name="Mammel M."/>
            <person name="Jackson S."/>
            <person name="Kothary M."/>
            <person name="Patel I."/>
            <person name="Grim C."/>
            <person name="Gopinath G."/>
            <person name="Gangiredla J."/>
            <person name="Chase H."/>
        </authorList>
    </citation>
    <scope>NUCLEOTIDE SEQUENCE [LARGE SCALE GENOMIC DNA]</scope>
    <source>
        <strain evidence="1">MOD1-Sh41s</strain>
    </source>
</reference>
<protein>
    <submittedName>
        <fullName evidence="1">Type VI secretion system tube protein Hcp</fullName>
    </submittedName>
</protein>